<comment type="similarity">
    <text evidence="1 7">Belongs to the GatB/GatE family. GatB subfamily.</text>
</comment>
<keyword evidence="9" id="KW-0808">Transferase</keyword>
<dbReference type="PANTHER" id="PTHR11659">
    <property type="entry name" value="GLUTAMYL-TRNA GLN AMIDOTRANSFERASE SUBUNIT B MITOCHONDRIAL AND PROKARYOTIC PET112-RELATED"/>
    <property type="match status" value="1"/>
</dbReference>
<evidence type="ECO:0000256" key="1">
    <source>
        <dbReference type="ARBA" id="ARBA00005306"/>
    </source>
</evidence>
<keyword evidence="5 7" id="KW-0648">Protein biosynthesis</keyword>
<dbReference type="InterPro" id="IPR006075">
    <property type="entry name" value="Asn/Gln-tRNA_Trfase_suB/E_cat"/>
</dbReference>
<name>A0A177FAE5_9EURO</name>
<dbReference type="RefSeq" id="XP_022512151.1">
    <property type="nucleotide sequence ID" value="XM_022655451.1"/>
</dbReference>
<dbReference type="NCBIfam" id="NF004012">
    <property type="entry name" value="PRK05477.1-2"/>
    <property type="match status" value="1"/>
</dbReference>
<dbReference type="SMART" id="SM00845">
    <property type="entry name" value="GatB_Yqey"/>
    <property type="match status" value="1"/>
</dbReference>
<dbReference type="PANTHER" id="PTHR11659:SF0">
    <property type="entry name" value="GLUTAMYL-TRNA(GLN) AMIDOTRANSFERASE SUBUNIT B, MITOCHONDRIAL"/>
    <property type="match status" value="1"/>
</dbReference>
<dbReference type="GO" id="GO:0005739">
    <property type="term" value="C:mitochondrion"/>
    <property type="evidence" value="ECO:0007669"/>
    <property type="project" value="UniProtKB-SubCell"/>
</dbReference>
<dbReference type="Pfam" id="PF02637">
    <property type="entry name" value="GatB_Yqey"/>
    <property type="match status" value="1"/>
</dbReference>
<feature type="domain" description="Asn/Gln amidotransferase" evidence="8">
    <location>
        <begin position="459"/>
        <end position="621"/>
    </location>
</feature>
<protein>
    <recommendedName>
        <fullName evidence="7">Glutamyl-tRNA(Gln) amidotransferase subunit B, mitochondrial</fullName>
        <shortName evidence="7">Glu-AdT subunit B</shortName>
        <ecNumber evidence="7">6.3.5.-</ecNumber>
    </recommendedName>
</protein>
<keyword evidence="10" id="KW-1185">Reference proteome</keyword>
<dbReference type="OrthoDB" id="1722066at2759"/>
<dbReference type="PROSITE" id="PS01234">
    <property type="entry name" value="GATB"/>
    <property type="match status" value="1"/>
</dbReference>
<comment type="caution">
    <text evidence="9">The sequence shown here is derived from an EMBL/GenBank/DDBJ whole genome shotgun (WGS) entry which is preliminary data.</text>
</comment>
<comment type="function">
    <text evidence="7">Allows the formation of correctly charged Gln-tRNA(Gln) through the transamidation of misacylated Glu-tRNA(Gln) in the mitochondria. The reaction takes place in the presence of glutamine and ATP through an activated gamma-phospho-Glu-tRNA(Gln).</text>
</comment>
<evidence type="ECO:0000256" key="7">
    <source>
        <dbReference type="HAMAP-Rule" id="MF_03147"/>
    </source>
</evidence>
<evidence type="ECO:0000256" key="6">
    <source>
        <dbReference type="ARBA" id="ARBA00047913"/>
    </source>
</evidence>
<evidence type="ECO:0000256" key="3">
    <source>
        <dbReference type="ARBA" id="ARBA00022741"/>
    </source>
</evidence>
<evidence type="ECO:0000313" key="10">
    <source>
        <dbReference type="Proteomes" id="UP000077002"/>
    </source>
</evidence>
<evidence type="ECO:0000256" key="5">
    <source>
        <dbReference type="ARBA" id="ARBA00022917"/>
    </source>
</evidence>
<evidence type="ECO:0000256" key="4">
    <source>
        <dbReference type="ARBA" id="ARBA00022840"/>
    </source>
</evidence>
<comment type="subcellular location">
    <subcellularLocation>
        <location evidence="7">Mitochondrion</location>
    </subcellularLocation>
</comment>
<sequence length="626" mass="69760">MGSELRGLSENLFVRVSGADPTPLTLVYTFSNTRVGAPRKPMHQRWLRWTRQRLPVRLLTANGPSDCQSLFRSFHSKPRSLQQDQSPLRKQLKDAAKAVRTLPLAPAAAESPDLLENWELTVGIEIHAQLNASRKLFSPGITAPTTVPNSQIAPFDIALPGSLPVLQPAVILPALRAATALGCTIEPVSNFDRKHYFYHDQPAGYQITQYYHPFAKNGRVVLATEDGLEEGRSVTVNIKQVQLEQDTARTQEDDINTALIDFNRCGQALIEIISLPDIHSPRDAAIYVKKIQSILYAVDAVTTGMEQGGLRADVNVSVRRRGAEEGLFAYSGVTGLGQRTEIKNLSTFKGIEDAIKAERDRQIQILESGGVVQGETRGWSMTTPNETRRLRGKEGEVDYRYMPDADIPPLYIDRDLISWIEKTLPPTASELVAMLVQKYGLSFTDAVTLVSLDDGERLLYFQDIVDELVSSSRFTTTPKDHGKTVGNWVLHELGALLSTEEKQWSDNLVSSKSMAEIIYRLKDNQVTGSSAKHILKLIYNGDKRPVSQIIRQEGLGFSEMSTDTYQAIAREIIDKFPQHVKDIVEKGKLGKMQFLMGQMMRHPRKGDMRAPEAEKTLRQLILGSSG</sequence>
<evidence type="ECO:0000259" key="8">
    <source>
        <dbReference type="SMART" id="SM00845"/>
    </source>
</evidence>
<dbReference type="InterPro" id="IPR014746">
    <property type="entry name" value="Gln_synth/guanido_kin_cat_dom"/>
</dbReference>
<dbReference type="SUPFAM" id="SSF89095">
    <property type="entry name" value="GatB/YqeY motif"/>
    <property type="match status" value="1"/>
</dbReference>
<reference evidence="9 10" key="1">
    <citation type="submission" date="2016-03" db="EMBL/GenBank/DDBJ databases">
        <title>Draft genome sequence of the Fonsecaea monophora CBS 269.37.</title>
        <authorList>
            <person name="Bombassaro A."/>
            <person name="Vinicius W.A."/>
            <person name="De Hoog S."/>
            <person name="Sun J."/>
            <person name="Souza E.M."/>
            <person name="Raittz R.T."/>
            <person name="Costa F."/>
            <person name="Leao A.C."/>
            <person name="Tadra-Sfeir M.Z."/>
            <person name="Baura V."/>
            <person name="Balsanelli E."/>
            <person name="Pedrosa F.O."/>
            <person name="Moreno L.F."/>
            <person name="Steffens M.B."/>
            <person name="Xi L."/>
            <person name="Bocca A.L."/>
            <person name="Felipe M.S."/>
            <person name="Teixeira M."/>
            <person name="Telles Filho F.Q."/>
            <person name="Azevedo C.M."/>
            <person name="Gomes R."/>
            <person name="Vicente V.A."/>
        </authorList>
    </citation>
    <scope>NUCLEOTIDE SEQUENCE [LARGE SCALE GENOMIC DNA]</scope>
    <source>
        <strain evidence="9 10">CBS 269.37</strain>
    </source>
</reference>
<evidence type="ECO:0000313" key="9">
    <source>
        <dbReference type="EMBL" id="OAG40199.1"/>
    </source>
</evidence>
<dbReference type="GO" id="GO:0016740">
    <property type="term" value="F:transferase activity"/>
    <property type="evidence" value="ECO:0007669"/>
    <property type="project" value="UniProtKB-KW"/>
</dbReference>
<comment type="subunit">
    <text evidence="7">Subunit of the heterotrimeric GatCAB amidotransferase (AdT) complex, composed of A, B and C subunits.</text>
</comment>
<keyword evidence="4 7" id="KW-0067">ATP-binding</keyword>
<dbReference type="GO" id="GO:0032543">
    <property type="term" value="P:mitochondrial translation"/>
    <property type="evidence" value="ECO:0007669"/>
    <property type="project" value="UniProtKB-UniRule"/>
</dbReference>
<proteinExistence type="inferred from homology"/>
<dbReference type="InterPro" id="IPR017958">
    <property type="entry name" value="Gln-tRNA_amidoTrfase_suB_CS"/>
</dbReference>
<dbReference type="InterPro" id="IPR017959">
    <property type="entry name" value="Asn/Gln-tRNA_amidoTrfase_suB/E"/>
</dbReference>
<dbReference type="SUPFAM" id="SSF55931">
    <property type="entry name" value="Glutamine synthetase/guanido kinase"/>
    <property type="match status" value="1"/>
</dbReference>
<accession>A0A177FAE5</accession>
<dbReference type="InterPro" id="IPR004413">
    <property type="entry name" value="GatB"/>
</dbReference>
<dbReference type="Proteomes" id="UP000077002">
    <property type="component" value="Unassembled WGS sequence"/>
</dbReference>
<dbReference type="NCBIfam" id="TIGR00133">
    <property type="entry name" value="gatB"/>
    <property type="match status" value="1"/>
</dbReference>
<dbReference type="GO" id="GO:0050567">
    <property type="term" value="F:glutaminyl-tRNA synthase (glutamine-hydrolyzing) activity"/>
    <property type="evidence" value="ECO:0007669"/>
    <property type="project" value="UniProtKB-UniRule"/>
</dbReference>
<comment type="catalytic activity">
    <reaction evidence="6 7">
        <text>L-glutamyl-tRNA(Gln) + L-glutamine + ATP + H2O = L-glutaminyl-tRNA(Gln) + L-glutamate + ADP + phosphate + H(+)</text>
        <dbReference type="Rhea" id="RHEA:17521"/>
        <dbReference type="Rhea" id="RHEA-COMP:9681"/>
        <dbReference type="Rhea" id="RHEA-COMP:9684"/>
        <dbReference type="ChEBI" id="CHEBI:15377"/>
        <dbReference type="ChEBI" id="CHEBI:15378"/>
        <dbReference type="ChEBI" id="CHEBI:29985"/>
        <dbReference type="ChEBI" id="CHEBI:30616"/>
        <dbReference type="ChEBI" id="CHEBI:43474"/>
        <dbReference type="ChEBI" id="CHEBI:58359"/>
        <dbReference type="ChEBI" id="CHEBI:78520"/>
        <dbReference type="ChEBI" id="CHEBI:78521"/>
        <dbReference type="ChEBI" id="CHEBI:456216"/>
    </reaction>
</comment>
<dbReference type="InterPro" id="IPR018027">
    <property type="entry name" value="Asn/Gln_amidotransferase"/>
</dbReference>
<keyword evidence="3 7" id="KW-0547">Nucleotide-binding</keyword>
<dbReference type="GeneID" id="34600648"/>
<dbReference type="EMBL" id="LVKK01000035">
    <property type="protein sequence ID" value="OAG40199.1"/>
    <property type="molecule type" value="Genomic_DNA"/>
</dbReference>
<organism evidence="9 10">
    <name type="scientific">Fonsecaea monophora</name>
    <dbReference type="NCBI Taxonomy" id="254056"/>
    <lineage>
        <taxon>Eukaryota</taxon>
        <taxon>Fungi</taxon>
        <taxon>Dikarya</taxon>
        <taxon>Ascomycota</taxon>
        <taxon>Pezizomycotina</taxon>
        <taxon>Eurotiomycetes</taxon>
        <taxon>Chaetothyriomycetidae</taxon>
        <taxon>Chaetothyriales</taxon>
        <taxon>Herpotrichiellaceae</taxon>
        <taxon>Fonsecaea</taxon>
    </lineage>
</organism>
<dbReference type="AlphaFoldDB" id="A0A177FAE5"/>
<dbReference type="HAMAP" id="MF_00121">
    <property type="entry name" value="GatB"/>
    <property type="match status" value="1"/>
</dbReference>
<keyword evidence="2 7" id="KW-0436">Ligase</keyword>
<evidence type="ECO:0000256" key="2">
    <source>
        <dbReference type="ARBA" id="ARBA00022598"/>
    </source>
</evidence>
<keyword evidence="7" id="KW-0496">Mitochondrion</keyword>
<gene>
    <name evidence="9" type="ORF">AYO21_05482</name>
</gene>
<dbReference type="GO" id="GO:0070681">
    <property type="term" value="P:glutaminyl-tRNAGln biosynthesis via transamidation"/>
    <property type="evidence" value="ECO:0007669"/>
    <property type="project" value="UniProtKB-UniRule"/>
</dbReference>
<dbReference type="InterPro" id="IPR003789">
    <property type="entry name" value="Asn/Gln_tRNA_amidoTrase-B-like"/>
</dbReference>
<dbReference type="GO" id="GO:0030956">
    <property type="term" value="C:glutamyl-tRNA(Gln) amidotransferase complex"/>
    <property type="evidence" value="ECO:0007669"/>
    <property type="project" value="UniProtKB-UniRule"/>
</dbReference>
<dbReference type="GO" id="GO:0005524">
    <property type="term" value="F:ATP binding"/>
    <property type="evidence" value="ECO:0007669"/>
    <property type="project" value="UniProtKB-KW"/>
</dbReference>
<dbReference type="EC" id="6.3.5.-" evidence="7"/>
<dbReference type="Pfam" id="PF02934">
    <property type="entry name" value="GatB_N"/>
    <property type="match status" value="1"/>
</dbReference>